<dbReference type="EMBL" id="DS985248">
    <property type="protein sequence ID" value="EDV22683.1"/>
    <property type="molecule type" value="Genomic_DNA"/>
</dbReference>
<dbReference type="InParanoid" id="B3S2U5"/>
<feature type="compositionally biased region" description="Polar residues" evidence="1">
    <location>
        <begin position="419"/>
        <end position="429"/>
    </location>
</feature>
<dbReference type="Proteomes" id="UP000009022">
    <property type="component" value="Unassembled WGS sequence"/>
</dbReference>
<dbReference type="FunCoup" id="B3S2U5">
    <property type="interactions" value="1756"/>
</dbReference>
<feature type="compositionally biased region" description="Low complexity" evidence="1">
    <location>
        <begin position="98"/>
        <end position="117"/>
    </location>
</feature>
<feature type="region of interest" description="Disordered" evidence="1">
    <location>
        <begin position="90"/>
        <end position="132"/>
    </location>
</feature>
<dbReference type="GO" id="GO:0003713">
    <property type="term" value="F:transcription coactivator activity"/>
    <property type="evidence" value="ECO:0000318"/>
    <property type="project" value="GO_Central"/>
</dbReference>
<dbReference type="STRING" id="10228.B3S2U5"/>
<dbReference type="CDD" id="cd06847">
    <property type="entry name" value="HFD_SUPT7L"/>
    <property type="match status" value="1"/>
</dbReference>
<proteinExistence type="predicted"/>
<dbReference type="OrthoDB" id="6021257at2759"/>
<keyword evidence="3" id="KW-1185">Reference proteome</keyword>
<gene>
    <name evidence="2" type="ORF">TRIADDRAFT_58484</name>
</gene>
<feature type="region of interest" description="Disordered" evidence="1">
    <location>
        <begin position="287"/>
        <end position="315"/>
    </location>
</feature>
<dbReference type="KEGG" id="tad:TRIADDRAFT_58484"/>
<name>B3S2U5_TRIAD</name>
<dbReference type="PANTHER" id="PTHR28598">
    <property type="entry name" value="STAGA COMPLEX 65 SUBUNIT GAMMA"/>
    <property type="match status" value="1"/>
</dbReference>
<dbReference type="GO" id="GO:0000124">
    <property type="term" value="C:SAGA complex"/>
    <property type="evidence" value="ECO:0007669"/>
    <property type="project" value="InterPro"/>
</dbReference>
<sequence>MATRKWGEFEDENDVIEREPTAINDIGRLRADSIPIKQPSSSHHPPKLSLPKEKISGVKPPLTNAGHNVVLHNIELMQHIRALNQILAKHQPTEAPGSSSVSDNTNDNNGVVNNMDNKTINPSKELATIPDPPDRYGITATSASQLAVGSKRTIFDHGHVAQIRNNKACTELDPATVRQLMIKAAASVCSHAGYETAFQSCLEVIADIMHEQMIKLCTLLRYNVDYEKETGTCPFNNPFEQVLYQIGINGIPSLLQDWQSDVKRYNTKLQALDVQLMRDCKRLLEDQNNREKVSNNESNETSQKSAKRRRSNDSELLAEISKSSPISNMAHKSKFAKNSLITEPKENRHGYNGRLSLTDNDNSSFNSENSDCRTVSTPQEGDINVFVTKPIVQANLALAHAQLKIPPVTDFDPDYLRNPQDSPSISPTPTEKRSSTPTRKKRKQKL</sequence>
<evidence type="ECO:0000256" key="1">
    <source>
        <dbReference type="SAM" id="MobiDB-lite"/>
    </source>
</evidence>
<reference evidence="2 3" key="1">
    <citation type="journal article" date="2008" name="Nature">
        <title>The Trichoplax genome and the nature of placozoans.</title>
        <authorList>
            <person name="Srivastava M."/>
            <person name="Begovic E."/>
            <person name="Chapman J."/>
            <person name="Putnam N.H."/>
            <person name="Hellsten U."/>
            <person name="Kawashima T."/>
            <person name="Kuo A."/>
            <person name="Mitros T."/>
            <person name="Salamov A."/>
            <person name="Carpenter M.L."/>
            <person name="Signorovitch A.Y."/>
            <person name="Moreno M.A."/>
            <person name="Kamm K."/>
            <person name="Grimwood J."/>
            <person name="Schmutz J."/>
            <person name="Shapiro H."/>
            <person name="Grigoriev I.V."/>
            <person name="Buss L.W."/>
            <person name="Schierwater B."/>
            <person name="Dellaporta S.L."/>
            <person name="Rokhsar D.S."/>
        </authorList>
    </citation>
    <scope>NUCLEOTIDE SEQUENCE [LARGE SCALE GENOMIC DNA]</scope>
    <source>
        <strain evidence="2 3">Grell-BS-1999</strain>
    </source>
</reference>
<dbReference type="HOGENOM" id="CLU_614419_0_0_1"/>
<accession>B3S2U5</accession>
<feature type="compositionally biased region" description="Low complexity" evidence="1">
    <location>
        <begin position="359"/>
        <end position="369"/>
    </location>
</feature>
<evidence type="ECO:0008006" key="4">
    <source>
        <dbReference type="Google" id="ProtNLM"/>
    </source>
</evidence>
<dbReference type="PANTHER" id="PTHR28598:SF1">
    <property type="entry name" value="STAGA COMPLEX 65 SUBUNIT GAMMA"/>
    <property type="match status" value="1"/>
</dbReference>
<feature type="region of interest" description="Disordered" evidence="1">
    <location>
        <begin position="337"/>
        <end position="376"/>
    </location>
</feature>
<dbReference type="AlphaFoldDB" id="B3S2U5"/>
<dbReference type="PhylomeDB" id="B3S2U5"/>
<feature type="region of interest" description="Disordered" evidence="1">
    <location>
        <begin position="411"/>
        <end position="446"/>
    </location>
</feature>
<dbReference type="GeneID" id="6755762"/>
<protein>
    <recommendedName>
        <fullName evidence="4">STAGA complex 65 subunit gamma</fullName>
    </recommendedName>
</protein>
<dbReference type="CTD" id="6755762"/>
<evidence type="ECO:0000313" key="3">
    <source>
        <dbReference type="Proteomes" id="UP000009022"/>
    </source>
</evidence>
<evidence type="ECO:0000313" key="2">
    <source>
        <dbReference type="EMBL" id="EDV22683.1"/>
    </source>
</evidence>
<feature type="compositionally biased region" description="Polar residues" evidence="1">
    <location>
        <begin position="295"/>
        <end position="304"/>
    </location>
</feature>
<dbReference type="InterPro" id="IPR039460">
    <property type="entry name" value="SUPT7L/Spt7"/>
</dbReference>
<dbReference type="RefSeq" id="XP_002114549.1">
    <property type="nucleotide sequence ID" value="XM_002114513.1"/>
</dbReference>
<organism evidence="2 3">
    <name type="scientific">Trichoplax adhaerens</name>
    <name type="common">Trichoplax reptans</name>
    <dbReference type="NCBI Taxonomy" id="10228"/>
    <lineage>
        <taxon>Eukaryota</taxon>
        <taxon>Metazoa</taxon>
        <taxon>Placozoa</taxon>
        <taxon>Uniplacotomia</taxon>
        <taxon>Trichoplacea</taxon>
        <taxon>Trichoplacidae</taxon>
        <taxon>Trichoplax</taxon>
    </lineage>
</organism>